<dbReference type="PROSITE" id="PS50253">
    <property type="entry name" value="COX3"/>
    <property type="match status" value="1"/>
</dbReference>
<evidence type="ECO:0000256" key="10">
    <source>
        <dbReference type="ARBA" id="ARBA00030072"/>
    </source>
</evidence>
<dbReference type="OrthoDB" id="5290856at2"/>
<reference evidence="18" key="1">
    <citation type="journal article" date="2013" name="ISME J.">
        <title>A small predatory core genome in the divergent marine Bacteriovorax marinus SJ and the terrestrial Bdellovibrio bacteriovorus.</title>
        <authorList>
            <person name="Crossman L.C."/>
            <person name="Chen H."/>
            <person name="Cerdeno-Tarraga A.M."/>
            <person name="Brooks K."/>
            <person name="Quail M.A."/>
            <person name="Pineiro S.A."/>
            <person name="Hobley L."/>
            <person name="Sockett R.E."/>
            <person name="Bentley S.D."/>
            <person name="Parkhill J."/>
            <person name="Williams H.N."/>
            <person name="Stine O.C."/>
        </authorList>
    </citation>
    <scope>NUCLEOTIDE SEQUENCE [LARGE SCALE GENOMIC DNA]</scope>
    <source>
        <strain evidence="18">ATCC BAA-682 / DSM 15412 / SJ</strain>
    </source>
</reference>
<evidence type="ECO:0000259" key="16">
    <source>
        <dbReference type="PROSITE" id="PS50253"/>
    </source>
</evidence>
<feature type="transmembrane region" description="Helical" evidence="15">
    <location>
        <begin position="102"/>
        <end position="125"/>
    </location>
</feature>
<evidence type="ECO:0000256" key="5">
    <source>
        <dbReference type="ARBA" id="ARBA00022475"/>
    </source>
</evidence>
<keyword evidence="7 15" id="KW-1133">Transmembrane helix</keyword>
<dbReference type="AlphaFoldDB" id="E1X2U8"/>
<feature type="transmembrane region" description="Helical" evidence="15">
    <location>
        <begin position="31"/>
        <end position="54"/>
    </location>
</feature>
<dbReference type="KEGG" id="bmx:BMS_0211"/>
<evidence type="ECO:0000256" key="4">
    <source>
        <dbReference type="ARBA" id="ARBA00014687"/>
    </source>
</evidence>
<evidence type="ECO:0000256" key="6">
    <source>
        <dbReference type="ARBA" id="ARBA00022692"/>
    </source>
</evidence>
<proteinExistence type="inferred from homology"/>
<evidence type="ECO:0000313" key="18">
    <source>
        <dbReference type="Proteomes" id="UP000008963"/>
    </source>
</evidence>
<evidence type="ECO:0000256" key="8">
    <source>
        <dbReference type="ARBA" id="ARBA00023136"/>
    </source>
</evidence>
<evidence type="ECO:0000256" key="3">
    <source>
        <dbReference type="ARBA" id="ARBA00011700"/>
    </source>
</evidence>
<evidence type="ECO:0000256" key="7">
    <source>
        <dbReference type="ARBA" id="ARBA00022989"/>
    </source>
</evidence>
<protein>
    <recommendedName>
        <fullName evidence="4">Cytochrome bo(3) ubiquinol oxidase subunit 3</fullName>
    </recommendedName>
    <alternativeName>
        <fullName evidence="12">Cytochrome o ubiquinol oxidase subunit 3</fullName>
    </alternativeName>
    <alternativeName>
        <fullName evidence="10">Oxidase bo(3) subunit 3</fullName>
    </alternativeName>
    <alternativeName>
        <fullName evidence="13">Ubiquinol oxidase polypeptide III</fullName>
    </alternativeName>
    <alternativeName>
        <fullName evidence="11">Ubiquinol oxidase subunit 3</fullName>
    </alternativeName>
</protein>
<evidence type="ECO:0000313" key="17">
    <source>
        <dbReference type="EMBL" id="CBW25143.1"/>
    </source>
</evidence>
<feature type="transmembrane region" description="Helical" evidence="15">
    <location>
        <begin position="145"/>
        <end position="169"/>
    </location>
</feature>
<dbReference type="SUPFAM" id="SSF81452">
    <property type="entry name" value="Cytochrome c oxidase subunit III-like"/>
    <property type="match status" value="1"/>
</dbReference>
<comment type="subunit">
    <text evidence="3">Heterooctamer of two A chains, two B chains, two C chains and two D chains.</text>
</comment>
<evidence type="ECO:0000256" key="1">
    <source>
        <dbReference type="ARBA" id="ARBA00004651"/>
    </source>
</evidence>
<keyword evidence="6 14" id="KW-0812">Transmembrane</keyword>
<evidence type="ECO:0000256" key="11">
    <source>
        <dbReference type="ARBA" id="ARBA00031884"/>
    </source>
</evidence>
<dbReference type="Pfam" id="PF00510">
    <property type="entry name" value="COX3"/>
    <property type="match status" value="1"/>
</dbReference>
<dbReference type="PATRIC" id="fig|862908.3.peg.203"/>
<dbReference type="HOGENOM" id="CLU_044071_1_0_7"/>
<dbReference type="CDD" id="cd00386">
    <property type="entry name" value="Heme_Cu_Oxidase_III_like"/>
    <property type="match status" value="1"/>
</dbReference>
<evidence type="ECO:0000256" key="12">
    <source>
        <dbReference type="ARBA" id="ARBA00032189"/>
    </source>
</evidence>
<keyword evidence="18" id="KW-1185">Reference proteome</keyword>
<dbReference type="EMBL" id="FQ312005">
    <property type="protein sequence ID" value="CBW25143.1"/>
    <property type="molecule type" value="Genomic_DNA"/>
</dbReference>
<dbReference type="GO" id="GO:0019646">
    <property type="term" value="P:aerobic electron transport chain"/>
    <property type="evidence" value="ECO:0007669"/>
    <property type="project" value="InterPro"/>
</dbReference>
<dbReference type="PANTHER" id="PTHR11403">
    <property type="entry name" value="CYTOCHROME C OXIDASE SUBUNIT III"/>
    <property type="match status" value="1"/>
</dbReference>
<dbReference type="GO" id="GO:0005886">
    <property type="term" value="C:plasma membrane"/>
    <property type="evidence" value="ECO:0007669"/>
    <property type="project" value="UniProtKB-SubCell"/>
</dbReference>
<evidence type="ECO:0000256" key="13">
    <source>
        <dbReference type="ARBA" id="ARBA00032717"/>
    </source>
</evidence>
<sequence length="211" mass="23674">MAGHNTEVVAHDGIIDYPNDPHFAKASPNKIGMWLFLGTDGMSFSGLLIAYAVLRWTRHWPHPVEALGGVALSGFMTFILICSSVSMVLCIDACKQRDRKGILNWLALTILGGVIFLGIQAYEYIHLSQDLGMTFSTYAHGNNLFASTFFAVTGFHGLHVLTGVCYLCYMWKLAYDGRFDKGDYTLLELAGLFWHFVDLVWILVFTFIYLL</sequence>
<evidence type="ECO:0000256" key="9">
    <source>
        <dbReference type="ARBA" id="ARBA00025694"/>
    </source>
</evidence>
<dbReference type="Gene3D" id="1.20.120.80">
    <property type="entry name" value="Cytochrome c oxidase, subunit III, four-helix bundle"/>
    <property type="match status" value="1"/>
</dbReference>
<accession>E1X2U8</accession>
<dbReference type="InterPro" id="IPR013833">
    <property type="entry name" value="Cyt_c_oxidase_su3_a-hlx"/>
</dbReference>
<dbReference type="STRING" id="862908.BMS_0211"/>
<dbReference type="FunFam" id="1.20.120.80:FF:000001">
    <property type="entry name" value="Cytochrome (Ubi)quinol oxidase subunit III"/>
    <property type="match status" value="1"/>
</dbReference>
<evidence type="ECO:0000256" key="14">
    <source>
        <dbReference type="RuleBase" id="RU003376"/>
    </source>
</evidence>
<dbReference type="GO" id="GO:0004129">
    <property type="term" value="F:cytochrome-c oxidase activity"/>
    <property type="evidence" value="ECO:0007669"/>
    <property type="project" value="InterPro"/>
</dbReference>
<evidence type="ECO:0000256" key="2">
    <source>
        <dbReference type="ARBA" id="ARBA00010581"/>
    </source>
</evidence>
<dbReference type="InterPro" id="IPR000298">
    <property type="entry name" value="Cyt_c_oxidase-like_su3"/>
</dbReference>
<feature type="transmembrane region" description="Helical" evidence="15">
    <location>
        <begin position="189"/>
        <end position="210"/>
    </location>
</feature>
<feature type="domain" description="Heme-copper oxidase subunit III family profile" evidence="16">
    <location>
        <begin position="30"/>
        <end position="211"/>
    </location>
</feature>
<dbReference type="Proteomes" id="UP000008963">
    <property type="component" value="Chromosome"/>
</dbReference>
<keyword evidence="8 15" id="KW-0472">Membrane</keyword>
<gene>
    <name evidence="17" type="primary">ctaE</name>
    <name evidence="17" type="ordered locus">BMS_0211</name>
</gene>
<dbReference type="InterPro" id="IPR024791">
    <property type="entry name" value="Cyt_c/ubiquinol_Oxase_su3"/>
</dbReference>
<dbReference type="PANTHER" id="PTHR11403:SF2">
    <property type="entry name" value="CYTOCHROME BO(3) UBIQUINOL OXIDASE SUBUNIT 3"/>
    <property type="match status" value="1"/>
</dbReference>
<feature type="transmembrane region" description="Helical" evidence="15">
    <location>
        <begin position="66"/>
        <end position="90"/>
    </location>
</feature>
<comment type="function">
    <text evidence="9">Cytochrome bo(3) ubiquinol terminal oxidase is the component of the aerobic respiratory chain of E.coli that predominates when cells are grown at high aeration. Has proton pump activity across the membrane in addition to electron transfer, pumping 2 protons/electron.</text>
</comment>
<dbReference type="eggNOG" id="COG1845">
    <property type="taxonomic scope" value="Bacteria"/>
</dbReference>
<keyword evidence="5" id="KW-1003">Cell membrane</keyword>
<evidence type="ECO:0000256" key="15">
    <source>
        <dbReference type="SAM" id="Phobius"/>
    </source>
</evidence>
<name>E1X2U8_HALMS</name>
<organism evidence="17 18">
    <name type="scientific">Halobacteriovorax marinus (strain ATCC BAA-682 / DSM 15412 / SJ)</name>
    <name type="common">Bacteriovorax marinus</name>
    <dbReference type="NCBI Taxonomy" id="862908"/>
    <lineage>
        <taxon>Bacteria</taxon>
        <taxon>Pseudomonadati</taxon>
        <taxon>Bdellovibrionota</taxon>
        <taxon>Bacteriovoracia</taxon>
        <taxon>Bacteriovoracales</taxon>
        <taxon>Halobacteriovoraceae</taxon>
        <taxon>Halobacteriovorax</taxon>
    </lineage>
</organism>
<comment type="subcellular location">
    <subcellularLocation>
        <location evidence="1 14">Cell membrane</location>
        <topology evidence="1 14">Multi-pass membrane protein</topology>
    </subcellularLocation>
</comment>
<comment type="similarity">
    <text evidence="2 14">Belongs to the cytochrome c oxidase subunit 3 family.</text>
</comment>
<dbReference type="RefSeq" id="WP_014242932.1">
    <property type="nucleotide sequence ID" value="NC_016620.1"/>
</dbReference>
<dbReference type="InterPro" id="IPR035973">
    <property type="entry name" value="Cyt_c_oxidase_su3-like_sf"/>
</dbReference>